<proteinExistence type="predicted"/>
<sequence length="123" mass="12488">MGAQTSVPIKTPCPINTAPASMATNLPPQPGLPPHSCAAPYSSSNVLANSKTVLRDGHPTVSAGNKHATASSSAQINKNQGATPPIRTARAGASATLSPNGLVSSPTRNMAQPRQSPARTQSR</sequence>
<evidence type="ECO:0000313" key="3">
    <source>
        <dbReference type="Proteomes" id="UP001153269"/>
    </source>
</evidence>
<accession>A0A9N7YTF6</accession>
<evidence type="ECO:0000313" key="2">
    <source>
        <dbReference type="EMBL" id="CAB1443801.1"/>
    </source>
</evidence>
<dbReference type="EMBL" id="CADEAL010003190">
    <property type="protein sequence ID" value="CAB1443801.1"/>
    <property type="molecule type" value="Genomic_DNA"/>
</dbReference>
<protein>
    <submittedName>
        <fullName evidence="2">Uncharacterized protein</fullName>
    </submittedName>
</protein>
<dbReference type="AlphaFoldDB" id="A0A9N7YTF6"/>
<organism evidence="2 3">
    <name type="scientific">Pleuronectes platessa</name>
    <name type="common">European plaice</name>
    <dbReference type="NCBI Taxonomy" id="8262"/>
    <lineage>
        <taxon>Eukaryota</taxon>
        <taxon>Metazoa</taxon>
        <taxon>Chordata</taxon>
        <taxon>Craniata</taxon>
        <taxon>Vertebrata</taxon>
        <taxon>Euteleostomi</taxon>
        <taxon>Actinopterygii</taxon>
        <taxon>Neopterygii</taxon>
        <taxon>Teleostei</taxon>
        <taxon>Neoteleostei</taxon>
        <taxon>Acanthomorphata</taxon>
        <taxon>Carangaria</taxon>
        <taxon>Pleuronectiformes</taxon>
        <taxon>Pleuronectoidei</taxon>
        <taxon>Pleuronectidae</taxon>
        <taxon>Pleuronectes</taxon>
    </lineage>
</organism>
<dbReference type="Proteomes" id="UP001153269">
    <property type="component" value="Unassembled WGS sequence"/>
</dbReference>
<gene>
    <name evidence="2" type="ORF">PLEPLA_LOCUS31517</name>
</gene>
<keyword evidence="3" id="KW-1185">Reference proteome</keyword>
<feature type="region of interest" description="Disordered" evidence="1">
    <location>
        <begin position="55"/>
        <end position="123"/>
    </location>
</feature>
<name>A0A9N7YTF6_PLEPL</name>
<evidence type="ECO:0000256" key="1">
    <source>
        <dbReference type="SAM" id="MobiDB-lite"/>
    </source>
</evidence>
<feature type="compositionally biased region" description="Polar residues" evidence="1">
    <location>
        <begin position="95"/>
        <end position="123"/>
    </location>
</feature>
<feature type="region of interest" description="Disordered" evidence="1">
    <location>
        <begin position="1"/>
        <end position="42"/>
    </location>
</feature>
<feature type="compositionally biased region" description="Polar residues" evidence="1">
    <location>
        <begin position="68"/>
        <end position="82"/>
    </location>
</feature>
<comment type="caution">
    <text evidence="2">The sequence shown here is derived from an EMBL/GenBank/DDBJ whole genome shotgun (WGS) entry which is preliminary data.</text>
</comment>
<reference evidence="2" key="1">
    <citation type="submission" date="2020-03" db="EMBL/GenBank/DDBJ databases">
        <authorList>
            <person name="Weist P."/>
        </authorList>
    </citation>
    <scope>NUCLEOTIDE SEQUENCE</scope>
</reference>